<dbReference type="AlphaFoldDB" id="A0A1Y2K9R1"/>
<comment type="caution">
    <text evidence="1">The sequence shown here is derived from an EMBL/GenBank/DDBJ whole genome shotgun (WGS) entry which is preliminary data.</text>
</comment>
<protein>
    <submittedName>
        <fullName evidence="1">Uncharacterized protein</fullName>
    </submittedName>
</protein>
<name>A0A1Y2K9R1_9PROT</name>
<accession>A0A1Y2K9R1</accession>
<dbReference type="Proteomes" id="UP000194003">
    <property type="component" value="Unassembled WGS sequence"/>
</dbReference>
<proteinExistence type="predicted"/>
<dbReference type="RefSeq" id="WP_085440212.1">
    <property type="nucleotide sequence ID" value="NZ_LVJN01000012.1"/>
</dbReference>
<evidence type="ECO:0000313" key="2">
    <source>
        <dbReference type="Proteomes" id="UP000194003"/>
    </source>
</evidence>
<dbReference type="Pfam" id="PF20121">
    <property type="entry name" value="DUF6511"/>
    <property type="match status" value="1"/>
</dbReference>
<dbReference type="STRING" id="1434232.MAIT1_04554"/>
<evidence type="ECO:0000313" key="1">
    <source>
        <dbReference type="EMBL" id="OSM07679.1"/>
    </source>
</evidence>
<dbReference type="OrthoDB" id="7775984at2"/>
<organism evidence="1 2">
    <name type="scientific">Magnetofaba australis IT-1</name>
    <dbReference type="NCBI Taxonomy" id="1434232"/>
    <lineage>
        <taxon>Bacteria</taxon>
        <taxon>Pseudomonadati</taxon>
        <taxon>Pseudomonadota</taxon>
        <taxon>Magnetococcia</taxon>
        <taxon>Magnetococcales</taxon>
        <taxon>Magnetococcaceae</taxon>
        <taxon>Magnetofaba</taxon>
    </lineage>
</organism>
<sequence length="64" mass="6983">MIDPTPEEQAALKHAAAMAGEYLESLPATDLATFTVEQYLTLIEVAVTGYLDELARLQADDIPF</sequence>
<dbReference type="InterPro" id="IPR045422">
    <property type="entry name" value="DUF6511"/>
</dbReference>
<dbReference type="EMBL" id="LVJN01000012">
    <property type="protein sequence ID" value="OSM07679.1"/>
    <property type="molecule type" value="Genomic_DNA"/>
</dbReference>
<keyword evidence="2" id="KW-1185">Reference proteome</keyword>
<reference evidence="1 2" key="1">
    <citation type="journal article" date="2016" name="BMC Genomics">
        <title>Combined genomic and structural analyses of a cultured magnetotactic bacterium reveals its niche adaptation to a dynamic environment.</title>
        <authorList>
            <person name="Araujo A.C."/>
            <person name="Morillo V."/>
            <person name="Cypriano J."/>
            <person name="Teixeira L.C."/>
            <person name="Leao P."/>
            <person name="Lyra S."/>
            <person name="Almeida L.G."/>
            <person name="Bazylinski D.A."/>
            <person name="Vasconcellos A.T."/>
            <person name="Abreu F."/>
            <person name="Lins U."/>
        </authorList>
    </citation>
    <scope>NUCLEOTIDE SEQUENCE [LARGE SCALE GENOMIC DNA]</scope>
    <source>
        <strain evidence="1 2">IT-1</strain>
    </source>
</reference>
<gene>
    <name evidence="1" type="ORF">MAIT1_04554</name>
</gene>